<accession>A0A4C1UM21</accession>
<sequence length="149" mass="17284">MYRAENRTRVGVSFVRVPAYRCRRRRGFSRRPADRVTAASECARLPPDCTARRKVMRLSLYVRRDQRHIISILRGRSSDGRQLNDMVVTKSKLKQMPLDCVEAPSLTYTDSRKVLLDSIQFDRGNNPSQYIYAYTIYICVLKSSNACEK</sequence>
<protein>
    <submittedName>
        <fullName evidence="1">Uncharacterized protein</fullName>
    </submittedName>
</protein>
<keyword evidence="2" id="KW-1185">Reference proteome</keyword>
<evidence type="ECO:0000313" key="1">
    <source>
        <dbReference type="EMBL" id="GBP26914.1"/>
    </source>
</evidence>
<comment type="caution">
    <text evidence="1">The sequence shown here is derived from an EMBL/GenBank/DDBJ whole genome shotgun (WGS) entry which is preliminary data.</text>
</comment>
<reference evidence="1 2" key="1">
    <citation type="journal article" date="2019" name="Commun. Biol.">
        <title>The bagworm genome reveals a unique fibroin gene that provides high tensile strength.</title>
        <authorList>
            <person name="Kono N."/>
            <person name="Nakamura H."/>
            <person name="Ohtoshi R."/>
            <person name="Tomita M."/>
            <person name="Numata K."/>
            <person name="Arakawa K."/>
        </authorList>
    </citation>
    <scope>NUCLEOTIDE SEQUENCE [LARGE SCALE GENOMIC DNA]</scope>
</reference>
<dbReference type="Proteomes" id="UP000299102">
    <property type="component" value="Unassembled WGS sequence"/>
</dbReference>
<name>A0A4C1UM21_EUMVA</name>
<evidence type="ECO:0000313" key="2">
    <source>
        <dbReference type="Proteomes" id="UP000299102"/>
    </source>
</evidence>
<gene>
    <name evidence="1" type="ORF">EVAR_16496_1</name>
</gene>
<dbReference type="AlphaFoldDB" id="A0A4C1UM21"/>
<organism evidence="1 2">
    <name type="scientific">Eumeta variegata</name>
    <name type="common">Bagworm moth</name>
    <name type="synonym">Eumeta japonica</name>
    <dbReference type="NCBI Taxonomy" id="151549"/>
    <lineage>
        <taxon>Eukaryota</taxon>
        <taxon>Metazoa</taxon>
        <taxon>Ecdysozoa</taxon>
        <taxon>Arthropoda</taxon>
        <taxon>Hexapoda</taxon>
        <taxon>Insecta</taxon>
        <taxon>Pterygota</taxon>
        <taxon>Neoptera</taxon>
        <taxon>Endopterygota</taxon>
        <taxon>Lepidoptera</taxon>
        <taxon>Glossata</taxon>
        <taxon>Ditrysia</taxon>
        <taxon>Tineoidea</taxon>
        <taxon>Psychidae</taxon>
        <taxon>Oiketicinae</taxon>
        <taxon>Eumeta</taxon>
    </lineage>
</organism>
<dbReference type="EMBL" id="BGZK01000186">
    <property type="protein sequence ID" value="GBP26914.1"/>
    <property type="molecule type" value="Genomic_DNA"/>
</dbReference>
<proteinExistence type="predicted"/>